<dbReference type="Pfam" id="PF25437">
    <property type="entry name" value="BRWD1_N"/>
    <property type="match status" value="1"/>
</dbReference>
<keyword evidence="1 4" id="KW-0853">WD repeat</keyword>
<feature type="region of interest" description="Disordered" evidence="5">
    <location>
        <begin position="1599"/>
        <end position="1634"/>
    </location>
</feature>
<dbReference type="SUPFAM" id="SSF50978">
    <property type="entry name" value="WD40 repeat-like"/>
    <property type="match status" value="1"/>
</dbReference>
<keyword evidence="2" id="KW-0677">Repeat</keyword>
<evidence type="ECO:0000259" key="6">
    <source>
        <dbReference type="Pfam" id="PF00439"/>
    </source>
</evidence>
<protein>
    <submittedName>
        <fullName evidence="9">Uncharacterized protein</fullName>
    </submittedName>
</protein>
<feature type="region of interest" description="Disordered" evidence="5">
    <location>
        <begin position="1316"/>
        <end position="1335"/>
    </location>
</feature>
<feature type="compositionally biased region" description="Polar residues" evidence="5">
    <location>
        <begin position="1149"/>
        <end position="1173"/>
    </location>
</feature>
<proteinExistence type="predicted"/>
<comment type="caution">
    <text evidence="9">The sequence shown here is derived from an EMBL/GenBank/DDBJ whole genome shotgun (WGS) entry which is preliminary data.</text>
</comment>
<evidence type="ECO:0000256" key="5">
    <source>
        <dbReference type="SAM" id="MobiDB-lite"/>
    </source>
</evidence>
<dbReference type="InterPro" id="IPR057452">
    <property type="entry name" value="BRWD/PHIP_N"/>
</dbReference>
<feature type="repeat" description="WD" evidence="4">
    <location>
        <begin position="583"/>
        <end position="625"/>
    </location>
</feature>
<dbReference type="PANTHER" id="PTHR16266">
    <property type="entry name" value="WD REPEAT DOMAIN 9"/>
    <property type="match status" value="1"/>
</dbReference>
<dbReference type="SUPFAM" id="SSF47370">
    <property type="entry name" value="Bromodomain"/>
    <property type="match status" value="1"/>
</dbReference>
<dbReference type="GO" id="GO:0005634">
    <property type="term" value="C:nucleus"/>
    <property type="evidence" value="ECO:0007669"/>
    <property type="project" value="TreeGrafter"/>
</dbReference>
<feature type="repeat" description="WD" evidence="4">
    <location>
        <begin position="283"/>
        <end position="324"/>
    </location>
</feature>
<feature type="region of interest" description="Disordered" evidence="5">
    <location>
        <begin position="1262"/>
        <end position="1301"/>
    </location>
</feature>
<dbReference type="InterPro" id="IPR019775">
    <property type="entry name" value="WD40_repeat_CS"/>
</dbReference>
<dbReference type="Pfam" id="PF00439">
    <property type="entry name" value="Bromodomain"/>
    <property type="match status" value="1"/>
</dbReference>
<sequence length="1955" mass="220301">MAGEKGSLTAKRVLPHVQRQVDKNMAATDDACLSLATSGTQTKDEDVDVNLSEVYFLIMHFLSSGPCSRATGQLWNELLQHKLLPRRYHAWYSRSGLPSGDEDDDGISFPLSYIQVLERNPDIEKDHLVKLLKHQLIASRRTEAPVEPSNSRIPTAADVPTILGQGPFSLLNTEPIKVQRLQLLSELRWPHWLSSQVRGLALREIGGGFSKHHRPPSVRAASYAILKPSVLVDKIQIIKKFRGHRNAVYCAIFDRTGQHIITGSDDRLVKIWSTETGFCLRSCRGHEGDITELSVSHGNSLVASASNDCTIRVWRLPDGVPVSVLRGHTAAVTAIAFRPRQSCEHHLLSSSDDGTCRIWDARDSSVKSRVYMPNPELISLSAKSIPSTQPVQQQPGLQISCCAFNADGSIFVTGSSDKFARVWDARKWNDEITGKPNYEMDVLKGHENAVNYVQFCGCAGPVKPNVFESTKEDGATKFKNVWPTRDSIVTCSRDGSAIIWICKPRKKTARYSHWSKAYHLRVPPPPMPPHPPRGGGPRQRFLPTPRGVNMIVWSLDNRFVLAAIMDCRICVWNAVDGSLVHSLTGHTKSTFVVDVHPFNPRIAMSAGYDGRVIIWDIWEGQPVRVYETGDFQIVDGSFSPDGTSLVVSDEVGQFYLLTTGEGQSQKDAKFDQFFLGDFRPLVRDLQGNVLDQETQLPPHQRNIQDLLCDANMIPYQEPYQSMYQQRRLGALGIDWQPLRLNLAVGMDDLNYVAFRDHPLVLHPHIPGSSVETAEGGARRWVEQPIDVDEEMDWEQDLTRLTDDSGSDYSASEEILSLLEDDEEDEGTASSSEGLGQSDDEEDDKNSVEETWLRRSNRKRKAEGHPHDYGERKIRKAPSCPHRVDSINDLGIHKVKRQGQSELIKTSPRPASEQRMTRPKRAAAANALQLFTNNKQSNEDGEEDDASSSHQDTSLYSDEEAESDGLPLSSDKNGGKHACQVNETAEAVEVNGMEEVFQRTGKDVVEMNEGAELKEEQQEDFECLMRNFEASSPVAEDISPRFNEGDKEFCKYENHADSKVGPMAIVLEKVTTPGRQDLLEQEDPSRRPRRLVLKLRKNETDILLPVNKDELEDPTTAETVSPEVDHLDISKEQTKRRLRRLILKAPDSATHMQDNSDGLSDTGNNENCSGSQHSMPEYDEDMPPGDLRRPRKRLKEKNQSELDLVPKYFERSCKAVASEPNSPASFSGSYRRRTDVYSTSIEKTVGEVFPDAAEDLPNEDTDIESEGINWSGNSEHKQSRMDSFEREAGAAHGPQGMSSPESFAKFPSLAQHCLSNELPSEEEYGKPRTRSSLGSETNQVNLKPQVVHCRYMGLSYGEPMLVHEEQQGGVGKAVNSLRGAIACQARKNSKKVAHNHCNSAFLQVNGEGHYRSAVLENRFKSPDHSSCVRLVDREERKALRDGSSGAMQSIPGDTDEVELCLLGGHNDSESGHDDASWSQSENVIGETDFSLHKRRTLCEIESTDIPSLKPEEDSTSKKKVRQVQAVVMDGVRAMRSRGKRGKREAVKKEREIYDTGKKAKRPSARINRAPGVSNYDDADTEENTSHSVQNIELHDIRSKRRGVGQCPQAEASSVKEKELRVSSRHKKEVTRDQGRQVNTSMVIRDKVARTRKSLAWLLQSEVEETRYIPQYGDEVVYLRQGHAEYLDMYRLDEPGPWTIYGDDLCHTEICQVVGLEYVSLPYSGETCCKFTLEFVDCTSCLQGKTFWLSLPELTNFPDFIIEKNRYDSSIERKWTNRDRCKVWWRSQNGQGGRWWEGRVINVKPKSVDFPESPWERFAVQYKSDPTNPYRHSPWELFDSTDAKWEQPHIDLQTRDRLLLVLESAANEPEDAYGLRKLRLASCKSDFVNRLPLPLTLDVLMQRLEKDYYHSTQAFYFDVQLLASNAERFCGNLHPMTQGLQAFVRELHIEIFSESSS</sequence>
<feature type="region of interest" description="Disordered" evidence="5">
    <location>
        <begin position="1566"/>
        <end position="1586"/>
    </location>
</feature>
<dbReference type="InterPro" id="IPR057451">
    <property type="entry name" value="BRWD/PHIP_AD"/>
</dbReference>
<accession>A0A9D4UH41</accession>
<evidence type="ECO:0000259" key="7">
    <source>
        <dbReference type="Pfam" id="PF25313"/>
    </source>
</evidence>
<dbReference type="CDD" id="cd00200">
    <property type="entry name" value="WD40"/>
    <property type="match status" value="1"/>
</dbReference>
<feature type="repeat" description="WD" evidence="4">
    <location>
        <begin position="241"/>
        <end position="282"/>
    </location>
</feature>
<feature type="region of interest" description="Disordered" evidence="5">
    <location>
        <begin position="1143"/>
        <end position="1197"/>
    </location>
</feature>
<organism evidence="9 10">
    <name type="scientific">Adiantum capillus-veneris</name>
    <name type="common">Maidenhair fern</name>
    <dbReference type="NCBI Taxonomy" id="13818"/>
    <lineage>
        <taxon>Eukaryota</taxon>
        <taxon>Viridiplantae</taxon>
        <taxon>Streptophyta</taxon>
        <taxon>Embryophyta</taxon>
        <taxon>Tracheophyta</taxon>
        <taxon>Polypodiopsida</taxon>
        <taxon>Polypodiidae</taxon>
        <taxon>Polypodiales</taxon>
        <taxon>Pteridineae</taxon>
        <taxon>Pteridaceae</taxon>
        <taxon>Vittarioideae</taxon>
        <taxon>Adiantum</taxon>
    </lineage>
</organism>
<dbReference type="InterPro" id="IPR036322">
    <property type="entry name" value="WD40_repeat_dom_sf"/>
</dbReference>
<dbReference type="PROSITE" id="PS50294">
    <property type="entry name" value="WD_REPEATS_REGION"/>
    <property type="match status" value="3"/>
</dbReference>
<evidence type="ECO:0000313" key="9">
    <source>
        <dbReference type="EMBL" id="KAI5067562.1"/>
    </source>
</evidence>
<feature type="domain" description="Bromo" evidence="6">
    <location>
        <begin position="1882"/>
        <end position="1935"/>
    </location>
</feature>
<dbReference type="InterPro" id="IPR036427">
    <property type="entry name" value="Bromodomain-like_sf"/>
</dbReference>
<dbReference type="Pfam" id="PF25313">
    <property type="entry name" value="BRWD_AD"/>
    <property type="match status" value="1"/>
</dbReference>
<feature type="region of interest" description="Disordered" evidence="5">
    <location>
        <begin position="933"/>
        <end position="976"/>
    </location>
</feature>
<feature type="repeat" description="WD" evidence="4">
    <location>
        <begin position="325"/>
        <end position="369"/>
    </location>
</feature>
<dbReference type="Gene3D" id="2.130.10.10">
    <property type="entry name" value="YVTN repeat-like/Quinoprotein amine dehydrogenase"/>
    <property type="match status" value="3"/>
</dbReference>
<dbReference type="PROSITE" id="PS00678">
    <property type="entry name" value="WD_REPEATS_1"/>
    <property type="match status" value="1"/>
</dbReference>
<dbReference type="GO" id="GO:0006357">
    <property type="term" value="P:regulation of transcription by RNA polymerase II"/>
    <property type="evidence" value="ECO:0007669"/>
    <property type="project" value="TreeGrafter"/>
</dbReference>
<evidence type="ECO:0000256" key="1">
    <source>
        <dbReference type="ARBA" id="ARBA00022574"/>
    </source>
</evidence>
<dbReference type="Proteomes" id="UP000886520">
    <property type="component" value="Chromosome 17"/>
</dbReference>
<dbReference type="InterPro" id="IPR001680">
    <property type="entry name" value="WD40_rpt"/>
</dbReference>
<reference evidence="9" key="1">
    <citation type="submission" date="2021-01" db="EMBL/GenBank/DDBJ databases">
        <title>Adiantum capillus-veneris genome.</title>
        <authorList>
            <person name="Fang Y."/>
            <person name="Liao Q."/>
        </authorList>
    </citation>
    <scope>NUCLEOTIDE SEQUENCE</scope>
    <source>
        <strain evidence="9">H3</strain>
        <tissue evidence="9">Leaf</tissue>
    </source>
</reference>
<dbReference type="GO" id="GO:0007010">
    <property type="term" value="P:cytoskeleton organization"/>
    <property type="evidence" value="ECO:0007669"/>
    <property type="project" value="TreeGrafter"/>
</dbReference>
<feature type="compositionally biased region" description="Basic and acidic residues" evidence="5">
    <location>
        <begin position="862"/>
        <end position="871"/>
    </location>
</feature>
<evidence type="ECO:0000313" key="10">
    <source>
        <dbReference type="Proteomes" id="UP000886520"/>
    </source>
</evidence>
<feature type="compositionally biased region" description="Basic and acidic residues" evidence="5">
    <location>
        <begin position="1273"/>
        <end position="1288"/>
    </location>
</feature>
<dbReference type="InterPro" id="IPR001487">
    <property type="entry name" value="Bromodomain"/>
</dbReference>
<dbReference type="EMBL" id="JABFUD020000017">
    <property type="protein sequence ID" value="KAI5067562.1"/>
    <property type="molecule type" value="Genomic_DNA"/>
</dbReference>
<dbReference type="InterPro" id="IPR015943">
    <property type="entry name" value="WD40/YVTN_repeat-like_dom_sf"/>
</dbReference>
<feature type="repeat" description="WD" evidence="4">
    <location>
        <begin position="399"/>
        <end position="424"/>
    </location>
</feature>
<dbReference type="InterPro" id="IPR052060">
    <property type="entry name" value="Bromo_WD_repeat"/>
</dbReference>
<evidence type="ECO:0000259" key="8">
    <source>
        <dbReference type="Pfam" id="PF25437"/>
    </source>
</evidence>
<dbReference type="GO" id="GO:0008360">
    <property type="term" value="P:regulation of cell shape"/>
    <property type="evidence" value="ECO:0007669"/>
    <property type="project" value="TreeGrafter"/>
</dbReference>
<dbReference type="SMART" id="SM00320">
    <property type="entry name" value="WD40"/>
    <property type="match status" value="8"/>
</dbReference>
<feature type="compositionally biased region" description="Basic and acidic residues" evidence="5">
    <location>
        <begin position="1122"/>
        <end position="1131"/>
    </location>
</feature>
<evidence type="ECO:0000256" key="2">
    <source>
        <dbReference type="ARBA" id="ARBA00022737"/>
    </source>
</evidence>
<feature type="domain" description="BRWD/PHIP N-terminal" evidence="8">
    <location>
        <begin position="40"/>
        <end position="135"/>
    </location>
</feature>
<dbReference type="PROSITE" id="PS50082">
    <property type="entry name" value="WD_REPEATS_2"/>
    <property type="match status" value="5"/>
</dbReference>
<dbReference type="Pfam" id="PF00400">
    <property type="entry name" value="WD40"/>
    <property type="match status" value="5"/>
</dbReference>
<dbReference type="PANTHER" id="PTHR16266:SF17">
    <property type="entry name" value="BRWD3"/>
    <property type="match status" value="1"/>
</dbReference>
<evidence type="ECO:0000256" key="4">
    <source>
        <dbReference type="PROSITE-ProRule" id="PRU00221"/>
    </source>
</evidence>
<gene>
    <name evidence="9" type="ORF">GOP47_0018090</name>
</gene>
<feature type="region of interest" description="Disordered" evidence="5">
    <location>
        <begin position="818"/>
        <end position="921"/>
    </location>
</feature>
<evidence type="ECO:0000256" key="3">
    <source>
        <dbReference type="ARBA" id="ARBA00023117"/>
    </source>
</evidence>
<feature type="region of interest" description="Disordered" evidence="5">
    <location>
        <begin position="1112"/>
        <end position="1131"/>
    </location>
</feature>
<keyword evidence="3" id="KW-0103">Bromodomain</keyword>
<keyword evidence="10" id="KW-1185">Reference proteome</keyword>
<dbReference type="OrthoDB" id="538223at2759"/>
<name>A0A9D4UH41_ADICA</name>
<dbReference type="FunFam" id="2.130.10.10:FF:000440">
    <property type="entry name" value="Bromodomain and WD repeat-containing protein"/>
    <property type="match status" value="1"/>
</dbReference>
<feature type="domain" description="BRWD/PHIP ancillary-like" evidence="7">
    <location>
        <begin position="1665"/>
        <end position="1840"/>
    </location>
</feature>